<dbReference type="InterPro" id="IPR008928">
    <property type="entry name" value="6-hairpin_glycosidase_sf"/>
</dbReference>
<reference evidence="5 6" key="1">
    <citation type="submission" date="2016-10" db="EMBL/GenBank/DDBJ databases">
        <authorList>
            <person name="de Groot N.N."/>
        </authorList>
    </citation>
    <scope>NUCLEOTIDE SEQUENCE [LARGE SCALE GENOMIC DNA]</scope>
    <source>
        <strain evidence="5 6">CGMCC 4.3510</strain>
    </source>
</reference>
<dbReference type="Proteomes" id="UP000199323">
    <property type="component" value="Unassembled WGS sequence"/>
</dbReference>
<dbReference type="SUPFAM" id="SSF48208">
    <property type="entry name" value="Six-hairpin glycosidases"/>
    <property type="match status" value="1"/>
</dbReference>
<protein>
    <submittedName>
        <fullName evidence="5">F5/8 type C domain-containing protein</fullName>
    </submittedName>
</protein>
<feature type="domain" description="Alpha-L-rhamnosidase C-terminal" evidence="4">
    <location>
        <begin position="764"/>
        <end position="834"/>
    </location>
</feature>
<evidence type="ECO:0000313" key="5">
    <source>
        <dbReference type="EMBL" id="SFE42716.1"/>
    </source>
</evidence>
<name>A0A1I2AFM1_9ACTN</name>
<dbReference type="Pfam" id="PF17390">
    <property type="entry name" value="Bac_rhamnosid_C"/>
    <property type="match status" value="1"/>
</dbReference>
<dbReference type="Gene3D" id="2.60.120.260">
    <property type="entry name" value="Galactose-binding domain-like"/>
    <property type="match status" value="1"/>
</dbReference>
<evidence type="ECO:0000256" key="1">
    <source>
        <dbReference type="SAM" id="MobiDB-lite"/>
    </source>
</evidence>
<dbReference type="STRING" id="380248.SAMN05216251_10368"/>
<keyword evidence="6" id="KW-1185">Reference proteome</keyword>
<dbReference type="SUPFAM" id="SSF49785">
    <property type="entry name" value="Galactose-binding domain-like"/>
    <property type="match status" value="1"/>
</dbReference>
<dbReference type="GO" id="GO:0005975">
    <property type="term" value="P:carbohydrate metabolic process"/>
    <property type="evidence" value="ECO:0007669"/>
    <property type="project" value="InterPro"/>
</dbReference>
<dbReference type="Pfam" id="PF00754">
    <property type="entry name" value="F5_F8_type_C"/>
    <property type="match status" value="1"/>
</dbReference>
<feature type="compositionally biased region" description="Polar residues" evidence="1">
    <location>
        <begin position="119"/>
        <end position="131"/>
    </location>
</feature>
<evidence type="ECO:0000259" key="4">
    <source>
        <dbReference type="Pfam" id="PF17390"/>
    </source>
</evidence>
<dbReference type="InterPro" id="IPR008979">
    <property type="entry name" value="Galactose-bd-like_sf"/>
</dbReference>
<evidence type="ECO:0000313" key="6">
    <source>
        <dbReference type="Proteomes" id="UP000199323"/>
    </source>
</evidence>
<dbReference type="InterPro" id="IPR035398">
    <property type="entry name" value="Bac_rhamnosid_C"/>
</dbReference>
<dbReference type="EMBL" id="FONG01000003">
    <property type="protein sequence ID" value="SFE42716.1"/>
    <property type="molecule type" value="Genomic_DNA"/>
</dbReference>
<dbReference type="PANTHER" id="PTHR34987">
    <property type="entry name" value="C, PUTATIVE (AFU_ORTHOLOGUE AFUA_3G02880)-RELATED"/>
    <property type="match status" value="1"/>
</dbReference>
<dbReference type="InterPro" id="IPR000421">
    <property type="entry name" value="FA58C"/>
</dbReference>
<dbReference type="InterPro" id="IPR012341">
    <property type="entry name" value="6hp_glycosidase-like_sf"/>
</dbReference>
<dbReference type="AlphaFoldDB" id="A0A1I2AFM1"/>
<feature type="compositionally biased region" description="Low complexity" evidence="1">
    <location>
        <begin position="1"/>
        <end position="22"/>
    </location>
</feature>
<dbReference type="Pfam" id="PF17389">
    <property type="entry name" value="Bac_rhamnosid6H"/>
    <property type="match status" value="1"/>
</dbReference>
<gene>
    <name evidence="5" type="ORF">SAMN05216251_10368</name>
</gene>
<dbReference type="Gene3D" id="1.50.10.10">
    <property type="match status" value="1"/>
</dbReference>
<evidence type="ECO:0000259" key="2">
    <source>
        <dbReference type="Pfam" id="PF00754"/>
    </source>
</evidence>
<feature type="region of interest" description="Disordered" evidence="1">
    <location>
        <begin position="88"/>
        <end position="132"/>
    </location>
</feature>
<dbReference type="PANTHER" id="PTHR34987:SF5">
    <property type="entry name" value="ALPHA-RHAMNOSIDASE"/>
    <property type="match status" value="1"/>
</dbReference>
<dbReference type="InterPro" id="IPR035396">
    <property type="entry name" value="Bac_rhamnosid6H"/>
</dbReference>
<feature type="domain" description="Alpha-L-rhamnosidase six-hairpin glycosidase" evidence="3">
    <location>
        <begin position="441"/>
        <end position="664"/>
    </location>
</feature>
<proteinExistence type="predicted"/>
<feature type="region of interest" description="Disordered" evidence="1">
    <location>
        <begin position="1"/>
        <end position="28"/>
    </location>
</feature>
<organism evidence="5 6">
    <name type="scientific">Actinacidiphila alni</name>
    <dbReference type="NCBI Taxonomy" id="380248"/>
    <lineage>
        <taxon>Bacteria</taxon>
        <taxon>Bacillati</taxon>
        <taxon>Actinomycetota</taxon>
        <taxon>Actinomycetes</taxon>
        <taxon>Kitasatosporales</taxon>
        <taxon>Streptomycetaceae</taxon>
        <taxon>Actinacidiphila</taxon>
    </lineage>
</organism>
<sequence>MKPLEPSLSSAHPSRSSVPRAPISRGLSRRSVRIAQAVAVVGALTAAMAVTGPASARSPHSASWQKYVQAPSSRDVRPVSVVSTTGRVTHPQGVLGKGTATLERPTPAPKPKWPAGTTAAASSFHDGNNGNDGKPRTYVAGNAVDGDTDTFWNDANAATYPAWLEITSPSAVPLPGITVLSNADGVPQDFTVETWDGSAWTTRATVTGNTAVQRAVAFPSTVTTAKVRITVTKDQPSGKGEFTRVNEVWPGLVSGDDVPSVTLDFGKVVSGYPRISFAGASGNNPGVRVAFSETLDYLTDRSDYTRSDVSGGPGTDQYAVPQQGGIWTDTKNCLSGTKVCSDGLHGFRYMKISLDALASDAPLTQPSGTVRIDGVSLDFTPFLGTPDSYTGWFESSDTKLNQYWYDASYTNELVTDTFRSDDVDPRNADSPTLDGKLVLHDGAKRDRDPYVGDVAVSGRTTYLTHDSAVAAKNVLADLADHQRDDGWIPPASINNYTLHLFDYPLWWVTSSWDYVLYTGDTDYARDYYANLVKTLDSWYPSVTDSNGLLSKGLNGTGGYGDYAFLPRSGEVTYYNTLYVQALKDAAAMATALGHGADADRWTQRAGTVSAAINAHLWDSDAGAYLDSATGDVRHGQDGNGLAVVAGVADPNRASSALDHLSKTTAQPYGNAFMDNNTLVSDGSQRVYAFTSYPEIQARFLAGKADSAIDEIKRLYGWMATHGPGVTDWEGIGPNGSMYEGGFTSAAHGWSTGVVPALTNDLLGATPTGPGFSTWNVAPHPGSVTWARGQLPTPHGPLTVDWKQSKGGKRFTLNVTAPKGTSGDIDVPASGSRVTVRVDGKVVWDGSKAHGFQAAAKDGRVTLHGVKAGSHTITVDGS</sequence>
<evidence type="ECO:0000259" key="3">
    <source>
        <dbReference type="Pfam" id="PF17389"/>
    </source>
</evidence>
<feature type="domain" description="F5/8 type C" evidence="2">
    <location>
        <begin position="135"/>
        <end position="237"/>
    </location>
</feature>
<dbReference type="Gene3D" id="2.60.420.10">
    <property type="entry name" value="Maltose phosphorylase, domain 3"/>
    <property type="match status" value="1"/>
</dbReference>
<accession>A0A1I2AFM1</accession>